<accession>A0A326RXD3</accession>
<name>A0A326RXD3_9BACT</name>
<dbReference type="AlphaFoldDB" id="A0A326RXD3"/>
<protein>
    <submittedName>
        <fullName evidence="1">Uncharacterized protein</fullName>
    </submittedName>
</protein>
<reference evidence="1 2" key="1">
    <citation type="submission" date="2018-06" db="EMBL/GenBank/DDBJ databases">
        <title>Genomic Encyclopedia of Archaeal and Bacterial Type Strains, Phase II (KMG-II): from individual species to whole genera.</title>
        <authorList>
            <person name="Goeker M."/>
        </authorList>
    </citation>
    <scope>NUCLEOTIDE SEQUENCE [LARGE SCALE GENOMIC DNA]</scope>
    <source>
        <strain evidence="1 2">T4</strain>
    </source>
</reference>
<keyword evidence="2" id="KW-1185">Reference proteome</keyword>
<organism evidence="1 2">
    <name type="scientific">Algoriphagus aquaeductus</name>
    <dbReference type="NCBI Taxonomy" id="475299"/>
    <lineage>
        <taxon>Bacteria</taxon>
        <taxon>Pseudomonadati</taxon>
        <taxon>Bacteroidota</taxon>
        <taxon>Cytophagia</taxon>
        <taxon>Cytophagales</taxon>
        <taxon>Cyclobacteriaceae</taxon>
        <taxon>Algoriphagus</taxon>
    </lineage>
</organism>
<evidence type="ECO:0000313" key="1">
    <source>
        <dbReference type="EMBL" id="PZV85417.1"/>
    </source>
</evidence>
<sequence length="44" mass="4981">MGLFWAKAKFTKGKSPKAKESMAKEKNIKTSTGEVFAYFLVKRP</sequence>
<dbReference type="Proteomes" id="UP000248917">
    <property type="component" value="Unassembled WGS sequence"/>
</dbReference>
<gene>
    <name evidence="1" type="ORF">CLV31_103209</name>
</gene>
<proteinExistence type="predicted"/>
<comment type="caution">
    <text evidence="1">The sequence shown here is derived from an EMBL/GenBank/DDBJ whole genome shotgun (WGS) entry which is preliminary data.</text>
</comment>
<evidence type="ECO:0000313" key="2">
    <source>
        <dbReference type="Proteomes" id="UP000248917"/>
    </source>
</evidence>
<dbReference type="EMBL" id="QKTX01000003">
    <property type="protein sequence ID" value="PZV85417.1"/>
    <property type="molecule type" value="Genomic_DNA"/>
</dbReference>